<dbReference type="AlphaFoldDB" id="A0A2Z2MJV8"/>
<dbReference type="RefSeq" id="WP_088855308.1">
    <property type="nucleotide sequence ID" value="NZ_CP015103.1"/>
</dbReference>
<name>A0A2Z2MJV8_9EURY</name>
<proteinExistence type="inferred from homology"/>
<dbReference type="KEGG" id="tsl:A3L11_02040"/>
<evidence type="ECO:0000256" key="1">
    <source>
        <dbReference type="ARBA" id="ARBA00006615"/>
    </source>
</evidence>
<evidence type="ECO:0000313" key="5">
    <source>
        <dbReference type="Proteomes" id="UP000250125"/>
    </source>
</evidence>
<dbReference type="Gene3D" id="4.10.1150.10">
    <property type="entry name" value="AF2212/PG0164-like"/>
    <property type="match status" value="1"/>
</dbReference>
<dbReference type="Pfam" id="PF01954">
    <property type="entry name" value="AF2212-like"/>
    <property type="match status" value="1"/>
</dbReference>
<dbReference type="SUPFAM" id="SSF141694">
    <property type="entry name" value="AF2212/PG0164-like"/>
    <property type="match status" value="1"/>
</dbReference>
<protein>
    <recommendedName>
        <fullName evidence="3">Antitoxin</fullName>
    </recommendedName>
</protein>
<dbReference type="EMBL" id="CP015103">
    <property type="protein sequence ID" value="ASJ08068.1"/>
    <property type="molecule type" value="Genomic_DNA"/>
</dbReference>
<sequence>MGTKIVAVYENGVLRPKKKLELPAGTEVELIVRPSLKGLIKLFEGVEAKEDVESALKGNRERKLWE</sequence>
<keyword evidence="5" id="KW-1185">Reference proteome</keyword>
<accession>A0A2Z2MJV8</accession>
<organism evidence="4 5">
    <name type="scientific">Thermococcus siculi</name>
    <dbReference type="NCBI Taxonomy" id="72803"/>
    <lineage>
        <taxon>Archaea</taxon>
        <taxon>Methanobacteriati</taxon>
        <taxon>Methanobacteriota</taxon>
        <taxon>Thermococci</taxon>
        <taxon>Thermococcales</taxon>
        <taxon>Thermococcaceae</taxon>
        <taxon>Thermococcus</taxon>
    </lineage>
</organism>
<evidence type="ECO:0000313" key="4">
    <source>
        <dbReference type="EMBL" id="ASJ08068.1"/>
    </source>
</evidence>
<keyword evidence="2 3" id="KW-1277">Toxin-antitoxin system</keyword>
<evidence type="ECO:0000256" key="3">
    <source>
        <dbReference type="RuleBase" id="RU368051"/>
    </source>
</evidence>
<dbReference type="InterPro" id="IPR008203">
    <property type="entry name" value="AF2212-like"/>
</dbReference>
<comment type="function">
    <text evidence="3">Antitoxin component of a type II toxin-antitoxin (TA) system.</text>
</comment>
<dbReference type="GeneID" id="33316980"/>
<dbReference type="InterPro" id="IPR024069">
    <property type="entry name" value="AF2212-like_dom_sf"/>
</dbReference>
<dbReference type="Proteomes" id="UP000250125">
    <property type="component" value="Chromosome"/>
</dbReference>
<dbReference type="OrthoDB" id="116241at2157"/>
<evidence type="ECO:0000256" key="2">
    <source>
        <dbReference type="ARBA" id="ARBA00022649"/>
    </source>
</evidence>
<comment type="similarity">
    <text evidence="1 3">Belongs to the UPF0165 family.</text>
</comment>
<gene>
    <name evidence="4" type="ORF">A3L11_02040</name>
</gene>
<reference evidence="4 5" key="1">
    <citation type="submission" date="2016-04" db="EMBL/GenBank/DDBJ databases">
        <title>Complete genome sequence of Thermococcus siculi type strain RG-20.</title>
        <authorList>
            <person name="Oger P.M."/>
        </authorList>
    </citation>
    <scope>NUCLEOTIDE SEQUENCE [LARGE SCALE GENOMIC DNA]</scope>
    <source>
        <strain evidence="4 5">RG-20</strain>
    </source>
</reference>